<gene>
    <name evidence="2" type="ORF">ACFOGJ_18525</name>
</gene>
<feature type="signal peptide" evidence="1">
    <location>
        <begin position="1"/>
        <end position="18"/>
    </location>
</feature>
<dbReference type="RefSeq" id="WP_379903270.1">
    <property type="nucleotide sequence ID" value="NZ_JBHRTR010000031.1"/>
</dbReference>
<dbReference type="InterPro" id="IPR046596">
    <property type="entry name" value="DUF6655"/>
</dbReference>
<feature type="chain" id="PRO_5046279896" evidence="1">
    <location>
        <begin position="19"/>
        <end position="193"/>
    </location>
</feature>
<name>A0ABV7L3U7_9PROT</name>
<evidence type="ECO:0000313" key="3">
    <source>
        <dbReference type="Proteomes" id="UP001595528"/>
    </source>
</evidence>
<evidence type="ECO:0000256" key="1">
    <source>
        <dbReference type="SAM" id="SignalP"/>
    </source>
</evidence>
<dbReference type="EMBL" id="JBHRTR010000031">
    <property type="protein sequence ID" value="MFC3229249.1"/>
    <property type="molecule type" value="Genomic_DNA"/>
</dbReference>
<proteinExistence type="predicted"/>
<dbReference type="Proteomes" id="UP001595528">
    <property type="component" value="Unassembled WGS sequence"/>
</dbReference>
<organism evidence="2 3">
    <name type="scientific">Marinibaculum pumilum</name>
    <dbReference type="NCBI Taxonomy" id="1766165"/>
    <lineage>
        <taxon>Bacteria</taxon>
        <taxon>Pseudomonadati</taxon>
        <taxon>Pseudomonadota</taxon>
        <taxon>Alphaproteobacteria</taxon>
        <taxon>Rhodospirillales</taxon>
        <taxon>Rhodospirillaceae</taxon>
        <taxon>Marinibaculum</taxon>
    </lineage>
</organism>
<accession>A0ABV7L3U7</accession>
<comment type="caution">
    <text evidence="2">The sequence shown here is derived from an EMBL/GenBank/DDBJ whole genome shotgun (WGS) entry which is preliminary data.</text>
</comment>
<protein>
    <submittedName>
        <fullName evidence="2">DUF6655 family protein</fullName>
    </submittedName>
</protein>
<keyword evidence="3" id="KW-1185">Reference proteome</keyword>
<evidence type="ECO:0000313" key="2">
    <source>
        <dbReference type="EMBL" id="MFC3229249.1"/>
    </source>
</evidence>
<dbReference type="PROSITE" id="PS51257">
    <property type="entry name" value="PROKAR_LIPOPROTEIN"/>
    <property type="match status" value="1"/>
</dbReference>
<reference evidence="3" key="1">
    <citation type="journal article" date="2019" name="Int. J. Syst. Evol. Microbiol.">
        <title>The Global Catalogue of Microorganisms (GCM) 10K type strain sequencing project: providing services to taxonomists for standard genome sequencing and annotation.</title>
        <authorList>
            <consortium name="The Broad Institute Genomics Platform"/>
            <consortium name="The Broad Institute Genome Sequencing Center for Infectious Disease"/>
            <person name="Wu L."/>
            <person name="Ma J."/>
        </authorList>
    </citation>
    <scope>NUCLEOTIDE SEQUENCE [LARGE SCALE GENOMIC DNA]</scope>
    <source>
        <strain evidence="3">KCTC 42964</strain>
    </source>
</reference>
<dbReference type="Pfam" id="PF20360">
    <property type="entry name" value="DUF6655"/>
    <property type="match status" value="1"/>
</dbReference>
<keyword evidence="1" id="KW-0732">Signal</keyword>
<sequence>MPRLIPILAILAPALLLAACSTARQTHPERTATEQLLISKAADEAAERMRLPIPPGTRIHIEPVNMDTPDGKYALGAIRDRLLKNGARLAKDRDSADMIVSIRSGALSIDKRESLIGTPEIDIGLLTLPSLALYRDQERKGIAKFVATATDSRDGQMVGTTDPQFGYAHKSRTTILFIFSSSKDDLIPEDQRD</sequence>